<organism evidence="2 3">
    <name type="scientific">Vitis vinifera</name>
    <name type="common">Grape</name>
    <dbReference type="NCBI Taxonomy" id="29760"/>
    <lineage>
        <taxon>Eukaryota</taxon>
        <taxon>Viridiplantae</taxon>
        <taxon>Streptophyta</taxon>
        <taxon>Embryophyta</taxon>
        <taxon>Tracheophyta</taxon>
        <taxon>Spermatophyta</taxon>
        <taxon>Magnoliopsida</taxon>
        <taxon>eudicotyledons</taxon>
        <taxon>Gunneridae</taxon>
        <taxon>Pentapetalae</taxon>
        <taxon>rosids</taxon>
        <taxon>Vitales</taxon>
        <taxon>Vitaceae</taxon>
        <taxon>Viteae</taxon>
        <taxon>Vitis</taxon>
    </lineage>
</organism>
<evidence type="ECO:0000313" key="3">
    <source>
        <dbReference type="Proteomes" id="UP000288805"/>
    </source>
</evidence>
<accession>A0A438GJ96</accession>
<reference evidence="2 3" key="1">
    <citation type="journal article" date="2018" name="PLoS Genet.">
        <title>Population sequencing reveals clonal diversity and ancestral inbreeding in the grapevine cultivar Chardonnay.</title>
        <authorList>
            <person name="Roach M.J."/>
            <person name="Johnson D.L."/>
            <person name="Bohlmann J."/>
            <person name="van Vuuren H.J."/>
            <person name="Jones S.J."/>
            <person name="Pretorius I.S."/>
            <person name="Schmidt S.A."/>
            <person name="Borneman A.R."/>
        </authorList>
    </citation>
    <scope>NUCLEOTIDE SEQUENCE [LARGE SCALE GENOMIC DNA]</scope>
    <source>
        <strain evidence="3">cv. Chardonnay</strain>
        <tissue evidence="2">Leaf</tissue>
    </source>
</reference>
<name>A0A438GJ96_VITVI</name>
<comment type="caution">
    <text evidence="2">The sequence shown here is derived from an EMBL/GenBank/DDBJ whole genome shotgun (WGS) entry which is preliminary data.</text>
</comment>
<gene>
    <name evidence="2" type="ORF">CK203_054920</name>
</gene>
<evidence type="ECO:0000313" key="2">
    <source>
        <dbReference type="EMBL" id="RVW72244.1"/>
    </source>
</evidence>
<protein>
    <submittedName>
        <fullName evidence="2">Uncharacterized protein</fullName>
    </submittedName>
</protein>
<dbReference type="AlphaFoldDB" id="A0A438GJ96"/>
<feature type="region of interest" description="Disordered" evidence="1">
    <location>
        <begin position="20"/>
        <end position="51"/>
    </location>
</feature>
<dbReference type="EMBL" id="QGNW01000419">
    <property type="protein sequence ID" value="RVW72244.1"/>
    <property type="molecule type" value="Genomic_DNA"/>
</dbReference>
<proteinExistence type="predicted"/>
<feature type="compositionally biased region" description="Basic and acidic residues" evidence="1">
    <location>
        <begin position="39"/>
        <end position="51"/>
    </location>
</feature>
<evidence type="ECO:0000256" key="1">
    <source>
        <dbReference type="SAM" id="MobiDB-lite"/>
    </source>
</evidence>
<sequence>MPIAGFKGEILPLLRTMKARKEMRDRQGGKSRKNPSSSKFEREMKKLARRC</sequence>
<dbReference type="Proteomes" id="UP000288805">
    <property type="component" value="Unassembled WGS sequence"/>
</dbReference>